<dbReference type="Ensembl" id="ENSAPET00000035527.1">
    <property type="protein sequence ID" value="ENSAPEP00000034633.1"/>
    <property type="gene ID" value="ENSAPEG00000024567.1"/>
</dbReference>
<dbReference type="FunFam" id="3.30.530.20:FF:000001">
    <property type="entry name" value="Phosphatidylinositol transfer protein membrane associated 2"/>
    <property type="match status" value="1"/>
</dbReference>
<evidence type="ECO:0000256" key="4">
    <source>
        <dbReference type="ARBA" id="ARBA00022553"/>
    </source>
</evidence>
<evidence type="ECO:0000256" key="3">
    <source>
        <dbReference type="ARBA" id="ARBA00022481"/>
    </source>
</evidence>
<feature type="region of interest" description="Disordered" evidence="6">
    <location>
        <begin position="1354"/>
        <end position="1427"/>
    </location>
</feature>
<evidence type="ECO:0000259" key="7">
    <source>
        <dbReference type="PROSITE" id="PS51043"/>
    </source>
</evidence>
<keyword evidence="5" id="KW-0106">Calcium</keyword>
<sequence>MLIKEYRIPMPMSVEEYRIAQLYMIQKKSREESCGEGSGVEILENKPYTDGPGGTGQYTHKVYHIGMHIPSWFRSILPKAALRVEEESWNAYPYTRTRYTCPFVEKFSIDIETYYKPDTGNQAEVFNMSVAEKRQRTIDPIDIVTDPIPPHEYKAEEDPRLYKSVKTQRGPLQDDWIEEYNNNPGKTPIMCAYKLCKVEFRYWGMQSKIERFIHDVGLRKVMVRAHRQAWCWQDEWYGLTIEDIRQLELETQLALARKMAQFSQAEEATEANGGAPSPDKDQEVKEAISSIEAEEVVASSGGDTLQPRGVLTKQWSTSSRSSRSSKRGVSPSRHSISEWRMQSIARDSDDSSDEEFFDAHEDFSDGEEVFPKEIAKWNSNDLMDKIEAADTEETPGELFKEMTVDYERAASEERLDEIRESLSGQADSSPIPTIMVTRHQSESSSQQCLQPSKIHVLILVLHGGNILDTGGGDQNSKQADVNTISTAFDTVMRVHYPAALGRIAIRLVPCPAICAEAFSLVSNLNPYSYDEGCLSSSQDHIPLAALPLLATSAPQYQEAVAAVIVRANQVYADFIKSLDGAAFSGQVCLIGDCVGGILGFDVLCSSNQTVNESQNSSRRGSVISVQDQDLLSPGIIINSGHGSASPTLEGSRHLSRSNIDIPRAGAGDDTKRQLPRKRSDSSTYEMDTIKQHQAFLSSLHSSVLRNDAASRRSSSSTMLDGGSLGKFDFEVSDFFLFGSPLGLVLALRKTVIPMLDVAQLRPACQQVYNLFHPADPSASRLEPLLERKFHLLPPFNVPRYQRFPLGDGNSALLADVVQSHGGVFMDSSYPSSPVTGPLSRGQRRASEVSIASQVSGMADSYTATNIANTKSCQVNQSKTFSFLSQLALSSQNKYFLRSPPKSRKKAEACQAAGSPDASPDADLASELDGDADSSEGLSPTDQYDNCLSAGLDCAISDLVSLDSQAEVEQVAARWWGTKRLDFALYCPDALTAFPTVALPHLFHASYWESTDVVSFLLRQVMRHENSSILELDGKEVSEFTPSKPREKWLRKRTHVKIRNVTANHRVNDAVFTEDSQQLVTGRFMYGPLDMVTLAGEKVDLHVMTQPPSGEWVYFNTEVTNSSGRVSFVIPDDRRLGIGVYPVKMVVRGDHTFADSYLTVIPRGTEFVVFSIDGSFAASVSIMGSDPKVRAGAVDVVRHWQDLGYLIIYVTGRPDMQKQRVVAWLSQHNFPHGIVSFCDGLVHDPLRHKANFLKSLTEAHMKIFAGYGSTKDISVYTSIGLPPSQIYIVGRPSKKMQHQCQFITDGYAAHLSQLEYNHRSRPAKSSSARMVLRKGSFGLGANSDFLRKRNHLLRTISSQPAPSSPTGSIHNRPERTQSQSDSERLERERLERAHSHSQGATQRSMSITASCWGRSSSTKLEPGLFSPK</sequence>
<reference evidence="8 9" key="1">
    <citation type="submission" date="2018-03" db="EMBL/GenBank/DDBJ databases">
        <title>Finding Nemo's genes: A chromosome-scale reference assembly of the genome of the orange clownfish Amphiprion percula.</title>
        <authorList>
            <person name="Lehmann R."/>
        </authorList>
    </citation>
    <scope>NUCLEOTIDE SEQUENCE</scope>
</reference>
<dbReference type="GO" id="GO:0035091">
    <property type="term" value="F:phosphatidylinositol binding"/>
    <property type="evidence" value="ECO:0007669"/>
    <property type="project" value="TreeGrafter"/>
</dbReference>
<protein>
    <submittedName>
        <fullName evidence="8">Phosphatidylinositol transfer protein membrane associated 2</fullName>
    </submittedName>
</protein>
<dbReference type="Pfam" id="PF24694">
    <property type="entry name" value="LNS2_PITM1-3"/>
    <property type="match status" value="1"/>
</dbReference>
<feature type="compositionally biased region" description="Low complexity" evidence="6">
    <location>
        <begin position="911"/>
        <end position="922"/>
    </location>
</feature>
<dbReference type="GO" id="GO:0008525">
    <property type="term" value="F:phosphatidylcholine transporter activity"/>
    <property type="evidence" value="ECO:0007669"/>
    <property type="project" value="TreeGrafter"/>
</dbReference>
<keyword evidence="4" id="KW-0597">Phosphoprotein</keyword>
<dbReference type="InterPro" id="IPR036412">
    <property type="entry name" value="HAD-like_sf"/>
</dbReference>
<dbReference type="InterPro" id="IPR004177">
    <property type="entry name" value="DDHD_dom"/>
</dbReference>
<reference evidence="8" key="3">
    <citation type="submission" date="2025-09" db="UniProtKB">
        <authorList>
            <consortium name="Ensembl"/>
        </authorList>
    </citation>
    <scope>IDENTIFICATION</scope>
</reference>
<dbReference type="PROSITE" id="PS51043">
    <property type="entry name" value="DDHD"/>
    <property type="match status" value="1"/>
</dbReference>
<feature type="region of interest" description="Disordered" evidence="6">
    <location>
        <begin position="641"/>
        <end position="684"/>
    </location>
</feature>
<dbReference type="CDD" id="cd08889">
    <property type="entry name" value="SRPBCC_PITPNM1-2_like"/>
    <property type="match status" value="1"/>
</dbReference>
<feature type="region of interest" description="Disordered" evidence="6">
    <location>
        <begin position="265"/>
        <end position="356"/>
    </location>
</feature>
<dbReference type="InterPro" id="IPR023214">
    <property type="entry name" value="HAD_sf"/>
</dbReference>
<dbReference type="Proteomes" id="UP000265080">
    <property type="component" value="Chromosome 5"/>
</dbReference>
<evidence type="ECO:0000256" key="2">
    <source>
        <dbReference type="ARBA" id="ARBA00010316"/>
    </source>
</evidence>
<dbReference type="GeneTree" id="ENSGT00940000153849"/>
<feature type="compositionally biased region" description="Low complexity" evidence="6">
    <location>
        <begin position="316"/>
        <end position="333"/>
    </location>
</feature>
<dbReference type="GO" id="GO:0012505">
    <property type="term" value="C:endomembrane system"/>
    <property type="evidence" value="ECO:0007669"/>
    <property type="project" value="UniProtKB-SubCell"/>
</dbReference>
<keyword evidence="9" id="KW-1185">Reference proteome</keyword>
<dbReference type="Pfam" id="PF02121">
    <property type="entry name" value="IP_trans"/>
    <property type="match status" value="1"/>
</dbReference>
<dbReference type="SMART" id="SM00775">
    <property type="entry name" value="LNS2"/>
    <property type="match status" value="1"/>
</dbReference>
<keyword evidence="3" id="KW-0488">Methylation</keyword>
<dbReference type="PANTHER" id="PTHR10658:SF81">
    <property type="entry name" value="PROTEIN RETINAL DEGENERATION B"/>
    <property type="match status" value="1"/>
</dbReference>
<proteinExistence type="inferred from homology"/>
<evidence type="ECO:0000313" key="9">
    <source>
        <dbReference type="Proteomes" id="UP000265080"/>
    </source>
</evidence>
<feature type="domain" description="DDHD" evidence="7">
    <location>
        <begin position="727"/>
        <end position="1022"/>
    </location>
</feature>
<dbReference type="PRINTS" id="PR00391">
    <property type="entry name" value="PITRANSFER"/>
</dbReference>
<comment type="subcellular location">
    <subcellularLocation>
        <location evidence="1">Endomembrane system</location>
        <topology evidence="1">Peripheral membrane protein</topology>
    </subcellularLocation>
</comment>
<evidence type="ECO:0000256" key="5">
    <source>
        <dbReference type="ARBA" id="ARBA00022837"/>
    </source>
</evidence>
<dbReference type="PANTHER" id="PTHR10658">
    <property type="entry name" value="PHOSPHATIDYLINOSITOL TRANSFER PROTEIN"/>
    <property type="match status" value="1"/>
</dbReference>
<feature type="compositionally biased region" description="Low complexity" evidence="6">
    <location>
        <begin position="287"/>
        <end position="300"/>
    </location>
</feature>
<dbReference type="GO" id="GO:0031210">
    <property type="term" value="F:phosphatidylcholine binding"/>
    <property type="evidence" value="ECO:0007669"/>
    <property type="project" value="TreeGrafter"/>
</dbReference>
<dbReference type="SUPFAM" id="SSF56784">
    <property type="entry name" value="HAD-like"/>
    <property type="match status" value="1"/>
</dbReference>
<name>A0A3P8UG96_AMPPE</name>
<accession>A0A3P8UG96</accession>
<evidence type="ECO:0000313" key="8">
    <source>
        <dbReference type="Ensembl" id="ENSAPEP00000034633.1"/>
    </source>
</evidence>
<evidence type="ECO:0000256" key="1">
    <source>
        <dbReference type="ARBA" id="ARBA00004184"/>
    </source>
</evidence>
<comment type="similarity">
    <text evidence="2">Belongs to the PtdIns transfer protein family. PI transfer class IIA subfamily.</text>
</comment>
<dbReference type="Pfam" id="PF24695">
    <property type="entry name" value="PITM1-3"/>
    <property type="match status" value="1"/>
</dbReference>
<organism evidence="8 9">
    <name type="scientific">Amphiprion percula</name>
    <name type="common">Orange clownfish</name>
    <name type="synonym">Lutjanus percula</name>
    <dbReference type="NCBI Taxonomy" id="161767"/>
    <lineage>
        <taxon>Eukaryota</taxon>
        <taxon>Metazoa</taxon>
        <taxon>Chordata</taxon>
        <taxon>Craniata</taxon>
        <taxon>Vertebrata</taxon>
        <taxon>Euteleostomi</taxon>
        <taxon>Actinopterygii</taxon>
        <taxon>Neopterygii</taxon>
        <taxon>Teleostei</taxon>
        <taxon>Neoteleostei</taxon>
        <taxon>Acanthomorphata</taxon>
        <taxon>Ovalentaria</taxon>
        <taxon>Pomacentridae</taxon>
        <taxon>Amphiprion</taxon>
    </lineage>
</organism>
<dbReference type="Pfam" id="PF02862">
    <property type="entry name" value="DDHD"/>
    <property type="match status" value="1"/>
</dbReference>
<feature type="compositionally biased region" description="Acidic residues" evidence="6">
    <location>
        <begin position="923"/>
        <end position="933"/>
    </location>
</feature>
<reference evidence="8" key="2">
    <citation type="submission" date="2025-08" db="UniProtKB">
        <authorList>
            <consortium name="Ensembl"/>
        </authorList>
    </citation>
    <scope>IDENTIFICATION</scope>
</reference>
<feature type="compositionally biased region" description="Polar residues" evidence="6">
    <location>
        <begin position="1395"/>
        <end position="1418"/>
    </location>
</feature>
<dbReference type="InterPro" id="IPR055261">
    <property type="entry name" value="PI_transfer_N"/>
</dbReference>
<dbReference type="GO" id="GO:0046872">
    <property type="term" value="F:metal ion binding"/>
    <property type="evidence" value="ECO:0007669"/>
    <property type="project" value="InterPro"/>
</dbReference>
<dbReference type="FunFam" id="3.40.50.1000:FF:000173">
    <property type="entry name" value="Membrane-associated phosphatidylinositol transfer protein 2"/>
    <property type="match status" value="1"/>
</dbReference>
<feature type="compositionally biased region" description="Basic and acidic residues" evidence="6">
    <location>
        <begin position="1370"/>
        <end position="1393"/>
    </location>
</feature>
<dbReference type="SUPFAM" id="SSF55961">
    <property type="entry name" value="Bet v1-like"/>
    <property type="match status" value="1"/>
</dbReference>
<dbReference type="SMART" id="SM01127">
    <property type="entry name" value="DDHD"/>
    <property type="match status" value="1"/>
</dbReference>
<evidence type="ECO:0000256" key="6">
    <source>
        <dbReference type="SAM" id="MobiDB-lite"/>
    </source>
</evidence>
<dbReference type="InterPro" id="IPR031315">
    <property type="entry name" value="LNS2/PITP"/>
</dbReference>
<feature type="compositionally biased region" description="Basic and acidic residues" evidence="6">
    <location>
        <begin position="666"/>
        <end position="680"/>
    </location>
</feature>
<feature type="region of interest" description="Disordered" evidence="6">
    <location>
        <begin position="905"/>
        <end position="939"/>
    </location>
</feature>
<dbReference type="InterPro" id="IPR023393">
    <property type="entry name" value="START-like_dom_sf"/>
</dbReference>
<dbReference type="GO" id="GO:0008526">
    <property type="term" value="F:phosphatidylinositol transfer activity"/>
    <property type="evidence" value="ECO:0007669"/>
    <property type="project" value="TreeGrafter"/>
</dbReference>
<dbReference type="Gene3D" id="3.40.50.1000">
    <property type="entry name" value="HAD superfamily/HAD-like"/>
    <property type="match status" value="1"/>
</dbReference>
<feature type="compositionally biased region" description="Polar residues" evidence="6">
    <location>
        <begin position="1354"/>
        <end position="1368"/>
    </location>
</feature>
<dbReference type="InterPro" id="IPR001666">
    <property type="entry name" value="PI_transfer"/>
</dbReference>
<dbReference type="GO" id="GO:0005737">
    <property type="term" value="C:cytoplasm"/>
    <property type="evidence" value="ECO:0007669"/>
    <property type="project" value="TreeGrafter"/>
</dbReference>
<dbReference type="Gene3D" id="3.30.530.20">
    <property type="match status" value="1"/>
</dbReference>